<accession>A0ABT6H121</accession>
<dbReference type="InterPro" id="IPR035919">
    <property type="entry name" value="EAL_sf"/>
</dbReference>
<dbReference type="InterPro" id="IPR018842">
    <property type="entry name" value="YkuI_C"/>
</dbReference>
<dbReference type="InterPro" id="IPR001633">
    <property type="entry name" value="EAL_dom"/>
</dbReference>
<dbReference type="EMBL" id="JARULN010000001">
    <property type="protein sequence ID" value="MDG5752434.1"/>
    <property type="molecule type" value="Genomic_DNA"/>
</dbReference>
<keyword evidence="3" id="KW-1185">Reference proteome</keyword>
<name>A0ABT6H121_9BACI</name>
<proteinExistence type="predicted"/>
<dbReference type="InterPro" id="IPR050706">
    <property type="entry name" value="Cyclic-di-GMP_PDE-like"/>
</dbReference>
<dbReference type="Pfam" id="PF00563">
    <property type="entry name" value="EAL"/>
    <property type="match status" value="1"/>
</dbReference>
<dbReference type="CDD" id="cd01948">
    <property type="entry name" value="EAL"/>
    <property type="match status" value="1"/>
</dbReference>
<dbReference type="PROSITE" id="PS50883">
    <property type="entry name" value="EAL"/>
    <property type="match status" value="1"/>
</dbReference>
<dbReference type="Gene3D" id="1.20.5.170">
    <property type="match status" value="1"/>
</dbReference>
<dbReference type="PANTHER" id="PTHR33121:SF82">
    <property type="entry name" value="SIGNAL TRANSDUCTION PROTEIN CONTAINING A EAL DOMAIN"/>
    <property type="match status" value="1"/>
</dbReference>
<protein>
    <submittedName>
        <fullName evidence="2">EAL-associated domain-containing protein</fullName>
    </submittedName>
</protein>
<sequence length="398" mass="46569">MTNLDSVLPHFQAIFSADGHTVIGYEVIGRVETQKNIESLSSFFGDDSVPDEYKREVDDIITAKALDMVTSTGEEYLLFLHRDATLLLHDADNQFLSSLLHYEEQGLKLSNIVLEITEHDFQGDLDQLNHLLRYYRTYGIKLALNKVGAGRSNLERISLLNPDILKISLKQLGQNSQFQAHQDILYSLSLLARRIGATLLYEDIDAFYQLQYAWRNGGRYYQGNYLKESLSHFLAVDVLKDRLRGECHDFILHEKRHLQRVYDVTNHLQAYIEQILLKHPQGKDLNKWLLQCANEIGNYGFRLYICDEDGFQQCGNVMRKSGNWAIYPEYHQKNWSWRPYFLENIMKLRTDKKGRLSDAYADIETGETIRTFSFPIEDNRYLFIDLTYEFLFEQDIMR</sequence>
<dbReference type="SUPFAM" id="SSF141868">
    <property type="entry name" value="EAL domain-like"/>
    <property type="match status" value="1"/>
</dbReference>
<dbReference type="PANTHER" id="PTHR33121">
    <property type="entry name" value="CYCLIC DI-GMP PHOSPHODIESTERASE PDEF"/>
    <property type="match status" value="1"/>
</dbReference>
<dbReference type="Pfam" id="PF10388">
    <property type="entry name" value="YkuI_C"/>
    <property type="match status" value="1"/>
</dbReference>
<gene>
    <name evidence="2" type="ORF">P6P90_00275</name>
</gene>
<feature type="domain" description="EAL" evidence="1">
    <location>
        <begin position="1"/>
        <end position="243"/>
    </location>
</feature>
<evidence type="ECO:0000259" key="1">
    <source>
        <dbReference type="PROSITE" id="PS50883"/>
    </source>
</evidence>
<organism evidence="2 3">
    <name type="scientific">Ectobacillus antri</name>
    <dbReference type="NCBI Taxonomy" id="2486280"/>
    <lineage>
        <taxon>Bacteria</taxon>
        <taxon>Bacillati</taxon>
        <taxon>Bacillota</taxon>
        <taxon>Bacilli</taxon>
        <taxon>Bacillales</taxon>
        <taxon>Bacillaceae</taxon>
        <taxon>Ectobacillus</taxon>
    </lineage>
</organism>
<evidence type="ECO:0000313" key="3">
    <source>
        <dbReference type="Proteomes" id="UP001218246"/>
    </source>
</evidence>
<dbReference type="Gene3D" id="3.20.20.450">
    <property type="entry name" value="EAL domain"/>
    <property type="match status" value="1"/>
</dbReference>
<dbReference type="Proteomes" id="UP001218246">
    <property type="component" value="Unassembled WGS sequence"/>
</dbReference>
<dbReference type="SUPFAM" id="SSF103190">
    <property type="entry name" value="Sensory domain-like"/>
    <property type="match status" value="1"/>
</dbReference>
<evidence type="ECO:0000313" key="2">
    <source>
        <dbReference type="EMBL" id="MDG5752434.1"/>
    </source>
</evidence>
<dbReference type="SMART" id="SM00052">
    <property type="entry name" value="EAL"/>
    <property type="match status" value="1"/>
</dbReference>
<dbReference type="InterPro" id="IPR029151">
    <property type="entry name" value="Sensor-like_sf"/>
</dbReference>
<comment type="caution">
    <text evidence="2">The sequence shown here is derived from an EMBL/GenBank/DDBJ whole genome shotgun (WGS) entry which is preliminary data.</text>
</comment>
<dbReference type="RefSeq" id="WP_124564928.1">
    <property type="nucleotide sequence ID" value="NZ_JARRRY010000001.1"/>
</dbReference>
<reference evidence="2 3" key="1">
    <citation type="submission" date="2023-04" db="EMBL/GenBank/DDBJ databases">
        <title>Ectobacillus antri isolated from activated sludge.</title>
        <authorList>
            <person name="Yan P."/>
            <person name="Liu X."/>
        </authorList>
    </citation>
    <scope>NUCLEOTIDE SEQUENCE [LARGE SCALE GENOMIC DNA]</scope>
    <source>
        <strain evidence="2 3">C18H</strain>
    </source>
</reference>
<dbReference type="Gene3D" id="3.30.450.20">
    <property type="entry name" value="PAS domain"/>
    <property type="match status" value="1"/>
</dbReference>